<dbReference type="AlphaFoldDB" id="A0A7W7MYY0"/>
<protein>
    <submittedName>
        <fullName evidence="2">Uncharacterized protein</fullName>
    </submittedName>
</protein>
<reference evidence="1 4" key="1">
    <citation type="journal article" date="2019" name="Int. J. Syst. Evol. Microbiol.">
        <title>The Global Catalogue of Microorganisms (GCM) 10K type strain sequencing project: providing services to taxonomists for standard genome sequencing and annotation.</title>
        <authorList>
            <consortium name="The Broad Institute Genomics Platform"/>
            <consortium name="The Broad Institute Genome Sequencing Center for Infectious Disease"/>
            <person name="Wu L."/>
            <person name="Ma J."/>
        </authorList>
    </citation>
    <scope>NUCLEOTIDE SEQUENCE [LARGE SCALE GENOMIC DNA]</scope>
    <source>
        <strain evidence="1 4">JCM 10667</strain>
    </source>
</reference>
<gene>
    <name evidence="2" type="ORF">F4557_004809</name>
    <name evidence="1" type="ORF">GCM10009546_70820</name>
</gene>
<keyword evidence="4" id="KW-1185">Reference proteome</keyword>
<accession>A0A7W7MYY0</accession>
<dbReference type="RefSeq" id="WP_184886265.1">
    <property type="nucleotide sequence ID" value="NZ_BAAAHD010000092.1"/>
</dbReference>
<evidence type="ECO:0000313" key="1">
    <source>
        <dbReference type="EMBL" id="GAA0598618.1"/>
    </source>
</evidence>
<name>A0A7W7MYY0_9ACTN</name>
<reference evidence="1" key="3">
    <citation type="submission" date="2023-12" db="EMBL/GenBank/DDBJ databases">
        <authorList>
            <person name="Sun Q."/>
            <person name="Inoue M."/>
        </authorList>
    </citation>
    <scope>NUCLEOTIDE SEQUENCE</scope>
    <source>
        <strain evidence="1">JCM 10667</strain>
    </source>
</reference>
<evidence type="ECO:0000313" key="2">
    <source>
        <dbReference type="EMBL" id="MBB4776391.1"/>
    </source>
</evidence>
<reference evidence="2 3" key="2">
    <citation type="submission" date="2020-08" db="EMBL/GenBank/DDBJ databases">
        <title>Sequencing the genomes of 1000 actinobacteria strains.</title>
        <authorList>
            <person name="Klenk H.-P."/>
        </authorList>
    </citation>
    <scope>NUCLEOTIDE SEQUENCE [LARGE SCALE GENOMIC DNA]</scope>
    <source>
        <strain evidence="2 3">DSM 44772</strain>
    </source>
</reference>
<dbReference type="Proteomes" id="UP001501427">
    <property type="component" value="Unassembled WGS sequence"/>
</dbReference>
<dbReference type="Proteomes" id="UP000549343">
    <property type="component" value="Unassembled WGS sequence"/>
</dbReference>
<comment type="caution">
    <text evidence="2">The sequence shown here is derived from an EMBL/GenBank/DDBJ whole genome shotgun (WGS) entry which is preliminary data.</text>
</comment>
<organism evidence="2 3">
    <name type="scientific">Actinomadura livida</name>
    <dbReference type="NCBI Taxonomy" id="79909"/>
    <lineage>
        <taxon>Bacteria</taxon>
        <taxon>Bacillati</taxon>
        <taxon>Actinomycetota</taxon>
        <taxon>Actinomycetes</taxon>
        <taxon>Streptosporangiales</taxon>
        <taxon>Thermomonosporaceae</taxon>
        <taxon>Actinomadura</taxon>
    </lineage>
</organism>
<evidence type="ECO:0000313" key="4">
    <source>
        <dbReference type="Proteomes" id="UP001501427"/>
    </source>
</evidence>
<dbReference type="EMBL" id="JACHMV010000001">
    <property type="protein sequence ID" value="MBB4776391.1"/>
    <property type="molecule type" value="Genomic_DNA"/>
</dbReference>
<dbReference type="EMBL" id="BAAAHD010000092">
    <property type="protein sequence ID" value="GAA0598618.1"/>
    <property type="molecule type" value="Genomic_DNA"/>
</dbReference>
<sequence length="101" mass="10720">MSVQIVRFSTDAGRIPEVEDAVGKLFAALEEAAPAGTEYSAVRVGEDGENAEFLLTLRLADGAANPLLRLPEALVFRAKVAEWAGAPAPPQPVTVLGRYSR</sequence>
<proteinExistence type="predicted"/>
<evidence type="ECO:0000313" key="3">
    <source>
        <dbReference type="Proteomes" id="UP000549343"/>
    </source>
</evidence>